<dbReference type="EMBL" id="BEZZ01086455">
    <property type="protein sequence ID" value="GCC42499.1"/>
    <property type="molecule type" value="Genomic_DNA"/>
</dbReference>
<comment type="caution">
    <text evidence="1">The sequence shown here is derived from an EMBL/GenBank/DDBJ whole genome shotgun (WGS) entry which is preliminary data.</text>
</comment>
<accession>A0A401TIM3</accession>
<dbReference type="Proteomes" id="UP000287033">
    <property type="component" value="Unassembled WGS sequence"/>
</dbReference>
<feature type="non-terminal residue" evidence="1">
    <location>
        <position position="61"/>
    </location>
</feature>
<sequence>MYHVPLNEQASNCCTGSDVFRYLFIPHVVSGIDLLCERGKAVPSQKHIVKQKKEGGMGILR</sequence>
<protein>
    <submittedName>
        <fullName evidence="1">Uncharacterized protein</fullName>
    </submittedName>
</protein>
<reference evidence="1 2" key="1">
    <citation type="journal article" date="2018" name="Nat. Ecol. Evol.">
        <title>Shark genomes provide insights into elasmobranch evolution and the origin of vertebrates.</title>
        <authorList>
            <person name="Hara Y"/>
            <person name="Yamaguchi K"/>
            <person name="Onimaru K"/>
            <person name="Kadota M"/>
            <person name="Koyanagi M"/>
            <person name="Keeley SD"/>
            <person name="Tatsumi K"/>
            <person name="Tanaka K"/>
            <person name="Motone F"/>
            <person name="Kageyama Y"/>
            <person name="Nozu R"/>
            <person name="Adachi N"/>
            <person name="Nishimura O"/>
            <person name="Nakagawa R"/>
            <person name="Tanegashima C"/>
            <person name="Kiyatake I"/>
            <person name="Matsumoto R"/>
            <person name="Murakumo K"/>
            <person name="Nishida K"/>
            <person name="Terakita A"/>
            <person name="Kuratani S"/>
            <person name="Sato K"/>
            <person name="Hyodo S Kuraku.S."/>
        </authorList>
    </citation>
    <scope>NUCLEOTIDE SEQUENCE [LARGE SCALE GENOMIC DNA]</scope>
</reference>
<organism evidence="1 2">
    <name type="scientific">Chiloscyllium punctatum</name>
    <name type="common">Brownbanded bambooshark</name>
    <name type="synonym">Hemiscyllium punctatum</name>
    <dbReference type="NCBI Taxonomy" id="137246"/>
    <lineage>
        <taxon>Eukaryota</taxon>
        <taxon>Metazoa</taxon>
        <taxon>Chordata</taxon>
        <taxon>Craniata</taxon>
        <taxon>Vertebrata</taxon>
        <taxon>Chondrichthyes</taxon>
        <taxon>Elasmobranchii</taxon>
        <taxon>Galeomorphii</taxon>
        <taxon>Galeoidea</taxon>
        <taxon>Orectolobiformes</taxon>
        <taxon>Hemiscylliidae</taxon>
        <taxon>Chiloscyllium</taxon>
    </lineage>
</organism>
<gene>
    <name evidence="1" type="ORF">chiPu_0026744</name>
</gene>
<evidence type="ECO:0000313" key="2">
    <source>
        <dbReference type="Proteomes" id="UP000287033"/>
    </source>
</evidence>
<name>A0A401TIM3_CHIPU</name>
<keyword evidence="2" id="KW-1185">Reference proteome</keyword>
<dbReference type="AlphaFoldDB" id="A0A401TIM3"/>
<proteinExistence type="predicted"/>
<evidence type="ECO:0000313" key="1">
    <source>
        <dbReference type="EMBL" id="GCC42499.1"/>
    </source>
</evidence>